<feature type="transmembrane region" description="Helical" evidence="10">
    <location>
        <begin position="438"/>
        <end position="458"/>
    </location>
</feature>
<feature type="transmembrane region" description="Helical" evidence="10">
    <location>
        <begin position="175"/>
        <end position="194"/>
    </location>
</feature>
<dbReference type="InterPro" id="IPR051085">
    <property type="entry name" value="MB_O-acyltransferase"/>
</dbReference>
<evidence type="ECO:0000256" key="1">
    <source>
        <dbReference type="ARBA" id="ARBA00004651"/>
    </source>
</evidence>
<feature type="transmembrane region" description="Helical" evidence="10">
    <location>
        <begin position="137"/>
        <end position="155"/>
    </location>
</feature>
<sequence>MNSLPDLSSLPDRLLPLLGPDASHPLMFSSGLFWALFVAFLPVYAWLRNSGRIAAMKIFVSAFSLYFFFHNSGWLFLLLVFTAAIDWGVSHRIASASSVGARRAWLLFSLILSLGVLVAFKYTNFFIDNLRMLTGDAAFRPVSLALPLGLSFYTFRTISYVVDVFRRRIDPAQSFLDYLFFLSFFPCLTAGPIVRADHFMPQLSPDALRQPVDRARIYGGFFTVLMGVIKKAVIADYLAQYSNIAFGNPAGYSGVELLMGALGYGLQIYCDFSGYSDMAIGLGAILGYDLGINFDFPYRSRNVTEFWRRWHISLSLWLRDYLYIPLGGNRRGAARQYVNLLVTMLLGGLWHGAAWTFIAWGAGHGVALCLHKRCKVWLDRLPDGGLVGFLSWALTFAWVIFLFIFFRADSFDTAREMIVGIATRFDPAYFPEFAKVRYVWTALFLSVFALHFVPTPFYDRLRDLFVRSPWIVKFVLFVAVVQLVISFASADVQPFIYTQF</sequence>
<dbReference type="PATRIC" id="fig|1411148.3.peg.1238"/>
<comment type="similarity">
    <text evidence="2 9">Belongs to the membrane-bound acyltransferase family.</text>
</comment>
<evidence type="ECO:0000256" key="2">
    <source>
        <dbReference type="ARBA" id="ARBA00010323"/>
    </source>
</evidence>
<evidence type="ECO:0000313" key="11">
    <source>
        <dbReference type="EMBL" id="ETK01768.1"/>
    </source>
</evidence>
<feature type="transmembrane region" description="Helical" evidence="10">
    <location>
        <begin position="26"/>
        <end position="47"/>
    </location>
</feature>
<keyword evidence="5 10" id="KW-0812">Transmembrane</keyword>
<organism evidence="11 12">
    <name type="scientific">Tannerella sp. oral taxon BU063 isolate Cell 2</name>
    <dbReference type="NCBI Taxonomy" id="1411148"/>
    <lineage>
        <taxon>Bacteria</taxon>
        <taxon>Pseudomonadati</taxon>
        <taxon>Bacteroidota</taxon>
        <taxon>Bacteroidia</taxon>
        <taxon>Bacteroidales</taxon>
        <taxon>Tannerellaceae</taxon>
        <taxon>Tannerella</taxon>
    </lineage>
</organism>
<dbReference type="EMBL" id="AYUF01000436">
    <property type="protein sequence ID" value="ETK01768.1"/>
    <property type="molecule type" value="Genomic_DNA"/>
</dbReference>
<evidence type="ECO:0000256" key="3">
    <source>
        <dbReference type="ARBA" id="ARBA00022475"/>
    </source>
</evidence>
<evidence type="ECO:0000256" key="7">
    <source>
        <dbReference type="ARBA" id="ARBA00023136"/>
    </source>
</evidence>
<evidence type="ECO:0000256" key="5">
    <source>
        <dbReference type="ARBA" id="ARBA00022692"/>
    </source>
</evidence>
<dbReference type="PIRSF" id="PIRSF016636">
    <property type="entry name" value="AlgI_DltB"/>
    <property type="match status" value="1"/>
</dbReference>
<feature type="transmembrane region" description="Helical" evidence="10">
    <location>
        <begin position="337"/>
        <end position="358"/>
    </location>
</feature>
<dbReference type="PIRSF" id="PIRSF500217">
    <property type="entry name" value="AlgI"/>
    <property type="match status" value="1"/>
</dbReference>
<comment type="caution">
    <text evidence="11">The sequence shown here is derived from an EMBL/GenBank/DDBJ whole genome shotgun (WGS) entry which is preliminary data.</text>
</comment>
<reference evidence="11 12" key="1">
    <citation type="submission" date="2013-11" db="EMBL/GenBank/DDBJ databases">
        <title>Single cell genomics of uncultured Tannerella BU063 (oral taxon 286).</title>
        <authorList>
            <person name="Beall C.J."/>
            <person name="Campbell A.G."/>
            <person name="Griffen A.L."/>
            <person name="Podar M."/>
            <person name="Leys E.J."/>
        </authorList>
    </citation>
    <scope>NUCLEOTIDE SEQUENCE [LARGE SCALE GENOMIC DNA]</scope>
    <source>
        <strain evidence="11">Cell 2</strain>
    </source>
</reference>
<dbReference type="InterPro" id="IPR004299">
    <property type="entry name" value="MBOAT_fam"/>
</dbReference>
<evidence type="ECO:0000256" key="4">
    <source>
        <dbReference type="ARBA" id="ARBA00022679"/>
    </source>
</evidence>
<evidence type="ECO:0000256" key="6">
    <source>
        <dbReference type="ARBA" id="ARBA00022989"/>
    </source>
</evidence>
<dbReference type="GO" id="GO:0005886">
    <property type="term" value="C:plasma membrane"/>
    <property type="evidence" value="ECO:0007669"/>
    <property type="project" value="UniProtKB-SubCell"/>
</dbReference>
<dbReference type="PANTHER" id="PTHR13285:SF23">
    <property type="entry name" value="TEICHOIC ACID D-ALANYLTRANSFERASE"/>
    <property type="match status" value="1"/>
</dbReference>
<protein>
    <submittedName>
        <fullName evidence="11">Alginate O-acetyltransferase</fullName>
    </submittedName>
</protein>
<dbReference type="GO" id="GO:0042121">
    <property type="term" value="P:alginic acid biosynthetic process"/>
    <property type="evidence" value="ECO:0007669"/>
    <property type="project" value="InterPro"/>
</dbReference>
<dbReference type="GO" id="GO:0016746">
    <property type="term" value="F:acyltransferase activity"/>
    <property type="evidence" value="ECO:0007669"/>
    <property type="project" value="UniProtKB-KW"/>
</dbReference>
<dbReference type="InterPro" id="IPR024194">
    <property type="entry name" value="Ac/AlaTfrase_AlgI/DltB"/>
</dbReference>
<feature type="transmembrane region" description="Helical" evidence="10">
    <location>
        <begin position="470"/>
        <end position="490"/>
    </location>
</feature>
<feature type="transmembrane region" description="Helical" evidence="10">
    <location>
        <begin position="105"/>
        <end position="125"/>
    </location>
</feature>
<keyword evidence="6 10" id="KW-1133">Transmembrane helix</keyword>
<dbReference type="PANTHER" id="PTHR13285">
    <property type="entry name" value="ACYLTRANSFERASE"/>
    <property type="match status" value="1"/>
</dbReference>
<dbReference type="Pfam" id="PF03062">
    <property type="entry name" value="MBOAT"/>
    <property type="match status" value="1"/>
</dbReference>
<keyword evidence="8 9" id="KW-0012">Acyltransferase</keyword>
<keyword evidence="7 9" id="KW-0472">Membrane</keyword>
<gene>
    <name evidence="11" type="ORF">N425_07930</name>
</gene>
<proteinExistence type="inferred from homology"/>
<dbReference type="AlphaFoldDB" id="W2C3X0"/>
<name>W2C3X0_9BACT</name>
<dbReference type="Proteomes" id="UP000018837">
    <property type="component" value="Unassembled WGS sequence"/>
</dbReference>
<keyword evidence="3 9" id="KW-1003">Cell membrane</keyword>
<feature type="transmembrane region" description="Helical" evidence="10">
    <location>
        <begin position="59"/>
        <end position="85"/>
    </location>
</feature>
<evidence type="ECO:0000313" key="12">
    <source>
        <dbReference type="Proteomes" id="UP000018837"/>
    </source>
</evidence>
<comment type="subcellular location">
    <subcellularLocation>
        <location evidence="1">Cell membrane</location>
        <topology evidence="1">Multi-pass membrane protein</topology>
    </subcellularLocation>
</comment>
<dbReference type="InterPro" id="IPR028362">
    <property type="entry name" value="AlgI"/>
</dbReference>
<keyword evidence="4 9" id="KW-0808">Transferase</keyword>
<evidence type="ECO:0000256" key="10">
    <source>
        <dbReference type="SAM" id="Phobius"/>
    </source>
</evidence>
<accession>W2C3X0</accession>
<feature type="transmembrane region" description="Helical" evidence="10">
    <location>
        <begin position="386"/>
        <end position="406"/>
    </location>
</feature>
<evidence type="ECO:0000256" key="8">
    <source>
        <dbReference type="ARBA" id="ARBA00023315"/>
    </source>
</evidence>
<evidence type="ECO:0000256" key="9">
    <source>
        <dbReference type="PIRNR" id="PIRNR016636"/>
    </source>
</evidence>